<dbReference type="RefSeq" id="WP_058899313.1">
    <property type="nucleotide sequence ID" value="NZ_CP013068.1"/>
</dbReference>
<dbReference type="eggNOG" id="COG0583">
    <property type="taxonomic scope" value="Bacteria"/>
</dbReference>
<organism evidence="6 7">
    <name type="scientific">Pannonibacter phragmitetus</name>
    <dbReference type="NCBI Taxonomy" id="121719"/>
    <lineage>
        <taxon>Bacteria</taxon>
        <taxon>Pseudomonadati</taxon>
        <taxon>Pseudomonadota</taxon>
        <taxon>Alphaproteobacteria</taxon>
        <taxon>Hyphomicrobiales</taxon>
        <taxon>Stappiaceae</taxon>
        <taxon>Pannonibacter</taxon>
    </lineage>
</organism>
<dbReference type="CDD" id="cd05466">
    <property type="entry name" value="PBP2_LTTR_substrate"/>
    <property type="match status" value="1"/>
</dbReference>
<dbReference type="KEGG" id="pphr:APZ00_14110"/>
<dbReference type="Gene3D" id="1.10.10.10">
    <property type="entry name" value="Winged helix-like DNA-binding domain superfamily/Winged helix DNA-binding domain"/>
    <property type="match status" value="1"/>
</dbReference>
<dbReference type="STRING" id="121719.APZ00_14110"/>
<dbReference type="SUPFAM" id="SSF46785">
    <property type="entry name" value="Winged helix' DNA-binding domain"/>
    <property type="match status" value="1"/>
</dbReference>
<protein>
    <recommendedName>
        <fullName evidence="5">HTH lysR-type domain-containing protein</fullName>
    </recommendedName>
</protein>
<dbReference type="GO" id="GO:0032993">
    <property type="term" value="C:protein-DNA complex"/>
    <property type="evidence" value="ECO:0007669"/>
    <property type="project" value="TreeGrafter"/>
</dbReference>
<dbReference type="Pfam" id="PF00126">
    <property type="entry name" value="HTH_1"/>
    <property type="match status" value="1"/>
</dbReference>
<accession>A0A0U3Q644</accession>
<dbReference type="Gene3D" id="3.40.190.290">
    <property type="match status" value="1"/>
</dbReference>
<evidence type="ECO:0000256" key="2">
    <source>
        <dbReference type="ARBA" id="ARBA00023015"/>
    </source>
</evidence>
<dbReference type="InterPro" id="IPR000847">
    <property type="entry name" value="LysR_HTH_N"/>
</dbReference>
<dbReference type="PANTHER" id="PTHR30346:SF28">
    <property type="entry name" value="HTH-TYPE TRANSCRIPTIONAL REGULATOR CYNR"/>
    <property type="match status" value="1"/>
</dbReference>
<dbReference type="GO" id="GO:0003677">
    <property type="term" value="F:DNA binding"/>
    <property type="evidence" value="ECO:0007669"/>
    <property type="project" value="UniProtKB-KW"/>
</dbReference>
<evidence type="ECO:0000256" key="1">
    <source>
        <dbReference type="ARBA" id="ARBA00009437"/>
    </source>
</evidence>
<keyword evidence="7" id="KW-1185">Reference proteome</keyword>
<dbReference type="Proteomes" id="UP000064921">
    <property type="component" value="Chromosome"/>
</dbReference>
<evidence type="ECO:0000256" key="3">
    <source>
        <dbReference type="ARBA" id="ARBA00023125"/>
    </source>
</evidence>
<keyword evidence="2" id="KW-0805">Transcription regulation</keyword>
<feature type="domain" description="HTH lysR-type" evidence="5">
    <location>
        <begin position="1"/>
        <end position="60"/>
    </location>
</feature>
<comment type="similarity">
    <text evidence="1">Belongs to the LysR transcriptional regulatory family.</text>
</comment>
<dbReference type="GO" id="GO:0003700">
    <property type="term" value="F:DNA-binding transcription factor activity"/>
    <property type="evidence" value="ECO:0007669"/>
    <property type="project" value="InterPro"/>
</dbReference>
<dbReference type="AlphaFoldDB" id="A0A0U3Q644"/>
<evidence type="ECO:0000259" key="5">
    <source>
        <dbReference type="PROSITE" id="PS50931"/>
    </source>
</evidence>
<dbReference type="Pfam" id="PF03466">
    <property type="entry name" value="LysR_substrate"/>
    <property type="match status" value="1"/>
</dbReference>
<evidence type="ECO:0000313" key="7">
    <source>
        <dbReference type="Proteomes" id="UP000064921"/>
    </source>
</evidence>
<evidence type="ECO:0000256" key="4">
    <source>
        <dbReference type="ARBA" id="ARBA00023163"/>
    </source>
</evidence>
<dbReference type="InterPro" id="IPR036388">
    <property type="entry name" value="WH-like_DNA-bd_sf"/>
</dbReference>
<dbReference type="EMBL" id="CP013068">
    <property type="protein sequence ID" value="ALV28057.1"/>
    <property type="molecule type" value="Genomic_DNA"/>
</dbReference>
<dbReference type="PANTHER" id="PTHR30346">
    <property type="entry name" value="TRANSCRIPTIONAL DUAL REGULATOR HCAR-RELATED"/>
    <property type="match status" value="1"/>
</dbReference>
<dbReference type="PROSITE" id="PS50931">
    <property type="entry name" value="HTH_LYSR"/>
    <property type="match status" value="1"/>
</dbReference>
<dbReference type="SUPFAM" id="SSF53850">
    <property type="entry name" value="Periplasmic binding protein-like II"/>
    <property type="match status" value="1"/>
</dbReference>
<reference evidence="6 7" key="1">
    <citation type="submission" date="2015-10" db="EMBL/GenBank/DDBJ databases">
        <title>The world's first case of liver abscess caused by Pannonibacter phragmitetus.</title>
        <authorList>
            <person name="Ming D."/>
            <person name="Wang M."/>
            <person name="Zhou Y."/>
            <person name="Jiang T."/>
            <person name="Hu S."/>
        </authorList>
    </citation>
    <scope>NUCLEOTIDE SEQUENCE [LARGE SCALE GENOMIC DNA]</scope>
    <source>
        <strain evidence="6 7">31801</strain>
    </source>
</reference>
<name>A0A0U3Q644_9HYPH</name>
<gene>
    <name evidence="6" type="ORF">APZ00_14110</name>
</gene>
<keyword evidence="4" id="KW-0804">Transcription</keyword>
<keyword evidence="3" id="KW-0238">DNA-binding</keyword>
<dbReference type="InterPro" id="IPR036390">
    <property type="entry name" value="WH_DNA-bd_sf"/>
</dbReference>
<dbReference type="InterPro" id="IPR005119">
    <property type="entry name" value="LysR_subst-bd"/>
</dbReference>
<sequence>MSAFSREIRSFIVVSQSDSIRAAAERLNISAPALGRQMLILERSYGAPLLVRSTSGVALTAAGEELRNQALRWMEADTNFSQRLQQTKLAMDLRLRMGVMEGLVPTLVHPLMDRLEAVFGVVELELTVGTTRDIIDRAEALDLDLIVAFNMPRLSRLAVVQSEEYHLGVVYAPGSGPEGEGPVSLAEALQWPLCLPSAALSMHTRLLAEILSVRVNPRVRFNSNSIGALLNMLRRGKGIGFLTWIDVCADVEAGNLVFRPLASRRLTETLSITICRGNSLGDATGPVLAEISALLASLGK</sequence>
<proteinExistence type="inferred from homology"/>
<evidence type="ECO:0000313" key="6">
    <source>
        <dbReference type="EMBL" id="ALV28057.1"/>
    </source>
</evidence>